<dbReference type="EMBL" id="KZ084098">
    <property type="protein sequence ID" value="OSD04056.1"/>
    <property type="molecule type" value="Genomic_DNA"/>
</dbReference>
<keyword evidence="2" id="KW-1185">Reference proteome</keyword>
<gene>
    <name evidence="1" type="ORF">PYCCODRAFT_173167</name>
</gene>
<accession>A0A1Y2ISF8</accession>
<protein>
    <submittedName>
        <fullName evidence="1">Uncharacterized protein</fullName>
    </submittedName>
</protein>
<proteinExistence type="predicted"/>
<dbReference type="Proteomes" id="UP000193067">
    <property type="component" value="Unassembled WGS sequence"/>
</dbReference>
<reference evidence="1 2" key="1">
    <citation type="journal article" date="2015" name="Biotechnol. Biofuels">
        <title>Enhanced degradation of softwood versus hardwood by the white-rot fungus Pycnoporus coccineus.</title>
        <authorList>
            <person name="Couturier M."/>
            <person name="Navarro D."/>
            <person name="Chevret D."/>
            <person name="Henrissat B."/>
            <person name="Piumi F."/>
            <person name="Ruiz-Duenas F.J."/>
            <person name="Martinez A.T."/>
            <person name="Grigoriev I.V."/>
            <person name="Riley R."/>
            <person name="Lipzen A."/>
            <person name="Berrin J.G."/>
            <person name="Master E.R."/>
            <person name="Rosso M.N."/>
        </authorList>
    </citation>
    <scope>NUCLEOTIDE SEQUENCE [LARGE SCALE GENOMIC DNA]</scope>
    <source>
        <strain evidence="1 2">BRFM310</strain>
    </source>
</reference>
<name>A0A1Y2ISF8_TRAC3</name>
<dbReference type="AlphaFoldDB" id="A0A1Y2ISF8"/>
<evidence type="ECO:0000313" key="1">
    <source>
        <dbReference type="EMBL" id="OSD04056.1"/>
    </source>
</evidence>
<sequence>MHCHVRVPRCHCSRGSAKKGALIVHHELALAARKWLRAARYQGFCVGAPTGSSTFFENLFDWTVCSSFRTRCSQNVSGRTSARAPPMLSGIPKYLQKLTVDLSTRRVVPVVPHSTCIVAMKACRGSAVRRVQWVSTVVCNLIAIIRRESH</sequence>
<evidence type="ECO:0000313" key="2">
    <source>
        <dbReference type="Proteomes" id="UP000193067"/>
    </source>
</evidence>
<organism evidence="1 2">
    <name type="scientific">Trametes coccinea (strain BRFM310)</name>
    <name type="common">Pycnoporus coccineus</name>
    <dbReference type="NCBI Taxonomy" id="1353009"/>
    <lineage>
        <taxon>Eukaryota</taxon>
        <taxon>Fungi</taxon>
        <taxon>Dikarya</taxon>
        <taxon>Basidiomycota</taxon>
        <taxon>Agaricomycotina</taxon>
        <taxon>Agaricomycetes</taxon>
        <taxon>Polyporales</taxon>
        <taxon>Polyporaceae</taxon>
        <taxon>Trametes</taxon>
    </lineage>
</organism>